<evidence type="ECO:0000313" key="3">
    <source>
        <dbReference type="Proteomes" id="UP000230843"/>
    </source>
</evidence>
<reference evidence="3" key="1">
    <citation type="submission" date="2017-09" db="EMBL/GenBank/DDBJ databases">
        <title>Depth-based differentiation of microbial function through sediment-hosted aquifers and enrichment of novel symbionts in the deep terrestrial subsurface.</title>
        <authorList>
            <person name="Probst A.J."/>
            <person name="Ladd B."/>
            <person name="Jarett J.K."/>
            <person name="Geller-Mcgrath D.E."/>
            <person name="Sieber C.M.K."/>
            <person name="Emerson J.B."/>
            <person name="Anantharaman K."/>
            <person name="Thomas B.C."/>
            <person name="Malmstrom R."/>
            <person name="Stieglmeier M."/>
            <person name="Klingl A."/>
            <person name="Woyke T."/>
            <person name="Ryan C.M."/>
            <person name="Banfield J.F."/>
        </authorList>
    </citation>
    <scope>NUCLEOTIDE SEQUENCE [LARGE SCALE GENOMIC DNA]</scope>
</reference>
<dbReference type="GO" id="GO:0005886">
    <property type="term" value="C:plasma membrane"/>
    <property type="evidence" value="ECO:0007669"/>
    <property type="project" value="UniProtKB-SubCell"/>
</dbReference>
<name>A0A2M7Z6F8_9BACT</name>
<feature type="transmembrane region" description="Helical" evidence="1">
    <location>
        <begin position="82"/>
        <end position="101"/>
    </location>
</feature>
<dbReference type="AlphaFoldDB" id="A0A2M7Z6F8"/>
<feature type="transmembrane region" description="Helical" evidence="1">
    <location>
        <begin position="14"/>
        <end position="33"/>
    </location>
</feature>
<protein>
    <recommendedName>
        <fullName evidence="4">ABC transporter permease</fullName>
    </recommendedName>
</protein>
<gene>
    <name evidence="2" type="ORF">CO137_02665</name>
</gene>
<organism evidence="2 3">
    <name type="scientific">Candidatus Magasanikbacteria bacterium CG_4_9_14_3_um_filter_32_9</name>
    <dbReference type="NCBI Taxonomy" id="1974644"/>
    <lineage>
        <taxon>Bacteria</taxon>
        <taxon>Candidatus Magasanikiibacteriota</taxon>
    </lineage>
</organism>
<feature type="transmembrane region" description="Helical" evidence="1">
    <location>
        <begin position="242"/>
        <end position="262"/>
    </location>
</feature>
<dbReference type="PANTHER" id="PTHR37305">
    <property type="entry name" value="INTEGRAL MEMBRANE PROTEIN-RELATED"/>
    <property type="match status" value="1"/>
</dbReference>
<dbReference type="Pfam" id="PF12679">
    <property type="entry name" value="ABC2_membrane_2"/>
    <property type="match status" value="1"/>
</dbReference>
<keyword evidence="1" id="KW-1133">Transmembrane helix</keyword>
<sequence length="269" mass="29863">MFPIIIRTIKNKRIAIIAYIVSGIVFLLMYIPIYPSFESSGKQLVEVMKGYPQSFMKAFGIEDIAQAFLSLEGYLSTEHFSFVWPLVLIFLALSFAGNSIAGEIEKGTMEIVLSQPLSRLKIFFGKYLGGLLAVILFVITSIFAAIPIAAIFDVNYVAKGYFYIAILGLLFGIAIYSLAMLCSSFMSDKGKANFMTGGILIGMYVVKILSGLKSNLDDLKYLSFFYYFNASAALINYKIDSIAIWVFVLTTIITIVLGAFLFNKRDIAI</sequence>
<feature type="transmembrane region" description="Helical" evidence="1">
    <location>
        <begin position="161"/>
        <end position="182"/>
    </location>
</feature>
<dbReference type="PANTHER" id="PTHR37305:SF1">
    <property type="entry name" value="MEMBRANE PROTEIN"/>
    <property type="match status" value="1"/>
</dbReference>
<feature type="transmembrane region" description="Helical" evidence="1">
    <location>
        <begin position="122"/>
        <end position="149"/>
    </location>
</feature>
<keyword evidence="1" id="KW-0472">Membrane</keyword>
<evidence type="ECO:0000313" key="2">
    <source>
        <dbReference type="EMBL" id="PJA89733.1"/>
    </source>
</evidence>
<dbReference type="GO" id="GO:0140359">
    <property type="term" value="F:ABC-type transporter activity"/>
    <property type="evidence" value="ECO:0007669"/>
    <property type="project" value="InterPro"/>
</dbReference>
<feature type="transmembrane region" description="Helical" evidence="1">
    <location>
        <begin position="194"/>
        <end position="212"/>
    </location>
</feature>
<comment type="caution">
    <text evidence="2">The sequence shown here is derived from an EMBL/GenBank/DDBJ whole genome shotgun (WGS) entry which is preliminary data.</text>
</comment>
<keyword evidence="1" id="KW-0812">Transmembrane</keyword>
<evidence type="ECO:0000256" key="1">
    <source>
        <dbReference type="SAM" id="Phobius"/>
    </source>
</evidence>
<proteinExistence type="predicted"/>
<dbReference type="Proteomes" id="UP000230843">
    <property type="component" value="Unassembled WGS sequence"/>
</dbReference>
<accession>A0A2M7Z6F8</accession>
<evidence type="ECO:0008006" key="4">
    <source>
        <dbReference type="Google" id="ProtNLM"/>
    </source>
</evidence>
<dbReference type="EMBL" id="PFVJ01000056">
    <property type="protein sequence ID" value="PJA89733.1"/>
    <property type="molecule type" value="Genomic_DNA"/>
</dbReference>